<dbReference type="STRING" id="390242.SAMN04488024_107195"/>
<sequence>MVSVGDREHLTKFTYPRLAAWAAKHHYSSCLLKKPYQSDLDRSLHFTKLMAHKILPGFERYIIIDDDLLLRTDAPEMEEVPEGYVGLCMDAVQVNTAATHVKWTGNTGFIVCDRSALKFLEQAYYEGEYQPLDPSQTIWGPFDQAILNHILFKNDRVYQLDWRWNYQCVIDYYDKTIGWHNWKNKRWERLLYYLKIGLPLSSKAKKKITQAYGIHMTMGLYPKFFSKIHA</sequence>
<evidence type="ECO:0008006" key="3">
    <source>
        <dbReference type="Google" id="ProtNLM"/>
    </source>
</evidence>
<keyword evidence="2" id="KW-1185">Reference proteome</keyword>
<evidence type="ECO:0000313" key="2">
    <source>
        <dbReference type="Proteomes" id="UP000199455"/>
    </source>
</evidence>
<dbReference type="Gene3D" id="3.90.550.10">
    <property type="entry name" value="Spore Coat Polysaccharide Biosynthesis Protein SpsA, Chain A"/>
    <property type="match status" value="1"/>
</dbReference>
<gene>
    <name evidence="1" type="ORF">SAMN04488024_107195</name>
</gene>
<organism evidence="1 2">
    <name type="scientific">Pedobacter soli</name>
    <dbReference type="NCBI Taxonomy" id="390242"/>
    <lineage>
        <taxon>Bacteria</taxon>
        <taxon>Pseudomonadati</taxon>
        <taxon>Bacteroidota</taxon>
        <taxon>Sphingobacteriia</taxon>
        <taxon>Sphingobacteriales</taxon>
        <taxon>Sphingobacteriaceae</taxon>
        <taxon>Pedobacter</taxon>
    </lineage>
</organism>
<dbReference type="Proteomes" id="UP000199455">
    <property type="component" value="Unassembled WGS sequence"/>
</dbReference>
<name>A0A1G6X1C5_9SPHI</name>
<evidence type="ECO:0000313" key="1">
    <source>
        <dbReference type="EMBL" id="SDD71891.1"/>
    </source>
</evidence>
<dbReference type="EMBL" id="FMZH01000007">
    <property type="protein sequence ID" value="SDD71891.1"/>
    <property type="molecule type" value="Genomic_DNA"/>
</dbReference>
<dbReference type="AlphaFoldDB" id="A0A1G6X1C5"/>
<dbReference type="SUPFAM" id="SSF53448">
    <property type="entry name" value="Nucleotide-diphospho-sugar transferases"/>
    <property type="match status" value="1"/>
</dbReference>
<proteinExistence type="predicted"/>
<dbReference type="InterPro" id="IPR029044">
    <property type="entry name" value="Nucleotide-diphossugar_trans"/>
</dbReference>
<accession>A0A1G6X1C5</accession>
<protein>
    <recommendedName>
        <fullName evidence="3">Glycosyl transferase family 8</fullName>
    </recommendedName>
</protein>
<reference evidence="2" key="1">
    <citation type="submission" date="2016-10" db="EMBL/GenBank/DDBJ databases">
        <authorList>
            <person name="Varghese N."/>
            <person name="Submissions S."/>
        </authorList>
    </citation>
    <scope>NUCLEOTIDE SEQUENCE [LARGE SCALE GENOMIC DNA]</scope>
    <source>
        <strain evidence="2">DSM 18609</strain>
    </source>
</reference>